<sequence>MDAAGPEMQGRRPSSFQITHRKPHGRNPLPQEVTPVRSLERQPSIVDLESLAGKPTLATAESDCEYAESSSTMERPRGCLFSRMS</sequence>
<reference evidence="2 3" key="1">
    <citation type="submission" date="2014-04" db="EMBL/GenBank/DDBJ databases">
        <authorList>
            <consortium name="DOE Joint Genome Institute"/>
            <person name="Kuo A."/>
            <person name="Kohler A."/>
            <person name="Costa M.D."/>
            <person name="Nagy L.G."/>
            <person name="Floudas D."/>
            <person name="Copeland A."/>
            <person name="Barry K.W."/>
            <person name="Cichocki N."/>
            <person name="Veneault-Fourrey C."/>
            <person name="LaButti K."/>
            <person name="Lindquist E.A."/>
            <person name="Lipzen A."/>
            <person name="Lundell T."/>
            <person name="Morin E."/>
            <person name="Murat C."/>
            <person name="Sun H."/>
            <person name="Tunlid A."/>
            <person name="Henrissat B."/>
            <person name="Grigoriev I.V."/>
            <person name="Hibbett D.S."/>
            <person name="Martin F."/>
            <person name="Nordberg H.P."/>
            <person name="Cantor M.N."/>
            <person name="Hua S.X."/>
        </authorList>
    </citation>
    <scope>NUCLEOTIDE SEQUENCE [LARGE SCALE GENOMIC DNA]</scope>
    <source>
        <strain evidence="2 3">441</strain>
    </source>
</reference>
<evidence type="ECO:0000256" key="1">
    <source>
        <dbReference type="SAM" id="MobiDB-lite"/>
    </source>
</evidence>
<dbReference type="Proteomes" id="UP000054018">
    <property type="component" value="Unassembled WGS sequence"/>
</dbReference>
<protein>
    <submittedName>
        <fullName evidence="2">Uncharacterized protein</fullName>
    </submittedName>
</protein>
<evidence type="ECO:0000313" key="2">
    <source>
        <dbReference type="EMBL" id="KIK19148.1"/>
    </source>
</evidence>
<dbReference type="AlphaFoldDB" id="A0A0C9ZGP8"/>
<dbReference type="EMBL" id="KN833790">
    <property type="protein sequence ID" value="KIK19148.1"/>
    <property type="molecule type" value="Genomic_DNA"/>
</dbReference>
<reference evidence="3" key="2">
    <citation type="submission" date="2015-01" db="EMBL/GenBank/DDBJ databases">
        <title>Evolutionary Origins and Diversification of the Mycorrhizal Mutualists.</title>
        <authorList>
            <consortium name="DOE Joint Genome Institute"/>
            <consortium name="Mycorrhizal Genomics Consortium"/>
            <person name="Kohler A."/>
            <person name="Kuo A."/>
            <person name="Nagy L.G."/>
            <person name="Floudas D."/>
            <person name="Copeland A."/>
            <person name="Barry K.W."/>
            <person name="Cichocki N."/>
            <person name="Veneault-Fourrey C."/>
            <person name="LaButti K."/>
            <person name="Lindquist E.A."/>
            <person name="Lipzen A."/>
            <person name="Lundell T."/>
            <person name="Morin E."/>
            <person name="Murat C."/>
            <person name="Riley R."/>
            <person name="Ohm R."/>
            <person name="Sun H."/>
            <person name="Tunlid A."/>
            <person name="Henrissat B."/>
            <person name="Grigoriev I.V."/>
            <person name="Hibbett D.S."/>
            <person name="Martin F."/>
        </authorList>
    </citation>
    <scope>NUCLEOTIDE SEQUENCE [LARGE SCALE GENOMIC DNA]</scope>
    <source>
        <strain evidence="3">441</strain>
    </source>
</reference>
<organism evidence="2 3">
    <name type="scientific">Pisolithus microcarpus 441</name>
    <dbReference type="NCBI Taxonomy" id="765257"/>
    <lineage>
        <taxon>Eukaryota</taxon>
        <taxon>Fungi</taxon>
        <taxon>Dikarya</taxon>
        <taxon>Basidiomycota</taxon>
        <taxon>Agaricomycotina</taxon>
        <taxon>Agaricomycetes</taxon>
        <taxon>Agaricomycetidae</taxon>
        <taxon>Boletales</taxon>
        <taxon>Sclerodermatineae</taxon>
        <taxon>Pisolithaceae</taxon>
        <taxon>Pisolithus</taxon>
    </lineage>
</organism>
<feature type="region of interest" description="Disordered" evidence="1">
    <location>
        <begin position="1"/>
        <end position="39"/>
    </location>
</feature>
<keyword evidence="3" id="KW-1185">Reference proteome</keyword>
<feature type="region of interest" description="Disordered" evidence="1">
    <location>
        <begin position="61"/>
        <end position="85"/>
    </location>
</feature>
<proteinExistence type="predicted"/>
<accession>A0A0C9ZGP8</accession>
<gene>
    <name evidence="2" type="ORF">PISMIDRAFT_683485</name>
</gene>
<evidence type="ECO:0000313" key="3">
    <source>
        <dbReference type="Proteomes" id="UP000054018"/>
    </source>
</evidence>
<dbReference type="HOGENOM" id="CLU_2513488_0_0_1"/>
<name>A0A0C9ZGP8_9AGAM</name>